<dbReference type="RefSeq" id="WP_218252051.1">
    <property type="nucleotide sequence ID" value="NZ_JABXWD010000105.1"/>
</dbReference>
<dbReference type="Proteomes" id="UP001196980">
    <property type="component" value="Unassembled WGS sequence"/>
</dbReference>
<keyword evidence="2" id="KW-1185">Reference proteome</keyword>
<dbReference type="InterPro" id="IPR052188">
    <property type="entry name" value="Ni-pincer_cofactor_biosynth"/>
</dbReference>
<protein>
    <submittedName>
        <fullName evidence="1">ATP-dependent sacrificial sulfur transferase LarE</fullName>
    </submittedName>
</protein>
<sequence length="286" mass="32069">MTDIAEEKYKHLVSIMALAGNCLLAYSGGVDSTLLLKVLCESDTGGADRVLAVTAVSASTPPDDLDMAREMTALFGVRHELVHTDELNDAQYVQNTPERCFFCKSRLFKTLREIAQKMNFPYMIVDGSNADDTGDYRPGLRANARFDIRSPLMEAGLTKEEIRLLSRRRGLPTHDRASSPCLSSRLPYGEPITLKSLQMVREAEAVIKGLGFTELRVRKQADTARIELMPDELQRTLEPHLRQHIVKALREIGFQYVTLDLEGFSSGKLNRVLSRYGKEQIRPGQP</sequence>
<dbReference type="NCBIfam" id="TIGR00268">
    <property type="entry name" value="ATP-dependent sacrificial sulfur transferase LarE"/>
    <property type="match status" value="1"/>
</dbReference>
<dbReference type="PANTHER" id="PTHR43169">
    <property type="entry name" value="EXSB FAMILY PROTEIN"/>
    <property type="match status" value="1"/>
</dbReference>
<evidence type="ECO:0000313" key="1">
    <source>
        <dbReference type="EMBL" id="MBV6341416.1"/>
    </source>
</evidence>
<organism evidence="1 2">
    <name type="scientific">Candidatus Magnetobacterium casense</name>
    <dbReference type="NCBI Taxonomy" id="1455061"/>
    <lineage>
        <taxon>Bacteria</taxon>
        <taxon>Pseudomonadati</taxon>
        <taxon>Nitrospirota</taxon>
        <taxon>Thermodesulfovibrionia</taxon>
        <taxon>Thermodesulfovibrionales</taxon>
        <taxon>Candidatus Magnetobacteriaceae</taxon>
        <taxon>Candidatus Magnetobacterium</taxon>
    </lineage>
</organism>
<evidence type="ECO:0000313" key="2">
    <source>
        <dbReference type="Proteomes" id="UP001196980"/>
    </source>
</evidence>
<dbReference type="CDD" id="cd01990">
    <property type="entry name" value="LarE-like"/>
    <property type="match status" value="1"/>
</dbReference>
<dbReference type="GO" id="GO:0016740">
    <property type="term" value="F:transferase activity"/>
    <property type="evidence" value="ECO:0007669"/>
    <property type="project" value="UniProtKB-KW"/>
</dbReference>
<dbReference type="InterPro" id="IPR005232">
    <property type="entry name" value="LarE"/>
</dbReference>
<dbReference type="PIRSF" id="PIRSF006661">
    <property type="entry name" value="PP-lp_UCP006661"/>
    <property type="match status" value="1"/>
</dbReference>
<accession>A0ABS6RXS2</accession>
<proteinExistence type="predicted"/>
<reference evidence="1 2" key="1">
    <citation type="journal article" date="2020" name="J Geophys Res Biogeosci">
        <title>Magnetotaxis as an Adaptation to Enable Bacterial Shuttling of Microbial Sulfur and Sulfur Cycling Across Aquatic Oxic#Anoxic Interfaces.</title>
        <authorList>
            <person name="Li J."/>
            <person name="Liu P."/>
            <person name="Wang J."/>
            <person name="Roberts A.P."/>
            <person name="Pan Y."/>
        </authorList>
    </citation>
    <scope>NUCLEOTIDE SEQUENCE [LARGE SCALE GENOMIC DNA]</scope>
    <source>
        <strain evidence="1 2">MYR-1_YQ</strain>
    </source>
</reference>
<keyword evidence="1" id="KW-0808">Transferase</keyword>
<comment type="caution">
    <text evidence="1">The sequence shown here is derived from an EMBL/GenBank/DDBJ whole genome shotgun (WGS) entry which is preliminary data.</text>
</comment>
<gene>
    <name evidence="1" type="primary">larE</name>
    <name evidence="1" type="ORF">HWQ67_07445</name>
</gene>
<dbReference type="PANTHER" id="PTHR43169:SF2">
    <property type="entry name" value="NAD_GMP SYNTHASE DOMAIN-CONTAINING PROTEIN"/>
    <property type="match status" value="1"/>
</dbReference>
<name>A0ABS6RXS2_9BACT</name>
<dbReference type="EMBL" id="JABXWD010000105">
    <property type="protein sequence ID" value="MBV6341416.1"/>
    <property type="molecule type" value="Genomic_DNA"/>
</dbReference>